<accession>A0A023F6W6</accession>
<dbReference type="PROSITE" id="PS50878">
    <property type="entry name" value="RT_POL"/>
    <property type="match status" value="1"/>
</dbReference>
<organism evidence="2">
    <name type="scientific">Triatoma infestans</name>
    <name type="common">Assassin bug</name>
    <dbReference type="NCBI Taxonomy" id="30076"/>
    <lineage>
        <taxon>Eukaryota</taxon>
        <taxon>Metazoa</taxon>
        <taxon>Ecdysozoa</taxon>
        <taxon>Arthropoda</taxon>
        <taxon>Hexapoda</taxon>
        <taxon>Insecta</taxon>
        <taxon>Pterygota</taxon>
        <taxon>Neoptera</taxon>
        <taxon>Paraneoptera</taxon>
        <taxon>Hemiptera</taxon>
        <taxon>Heteroptera</taxon>
        <taxon>Panheteroptera</taxon>
        <taxon>Cimicomorpha</taxon>
        <taxon>Reduviidae</taxon>
        <taxon>Triatominae</taxon>
        <taxon>Triatoma</taxon>
    </lineage>
</organism>
<proteinExistence type="evidence at transcript level"/>
<evidence type="ECO:0000259" key="1">
    <source>
        <dbReference type="PROSITE" id="PS50878"/>
    </source>
</evidence>
<protein>
    <submittedName>
        <fullName evidence="2">Putative endonuclease-reverse transcriptase</fullName>
    </submittedName>
</protein>
<feature type="non-terminal residue" evidence="2">
    <location>
        <position position="1"/>
    </location>
</feature>
<dbReference type="AlphaFoldDB" id="A0A023F6W6"/>
<dbReference type="PANTHER" id="PTHR47027:SF20">
    <property type="entry name" value="REVERSE TRANSCRIPTASE-LIKE PROTEIN WITH RNA-DIRECTED DNA POLYMERASE DOMAIN"/>
    <property type="match status" value="1"/>
</dbReference>
<dbReference type="InterPro" id="IPR000477">
    <property type="entry name" value="RT_dom"/>
</dbReference>
<sequence length="601" mass="70532">DRVPYEFFTNAPEQFLEVLLLVYNRIYSTGEVPNSFKDAIIFPLFKKGNISDVTNYRGISFGNAIGKIFTGLLLQRLTTWVEQKNILGEFQAGYRTSYSTVDNIITLLSAIKIKLKVKRQKIYAFFVDFKSAFDRIDRHSLWYKLFELGTSTKMVKIIKSIYTGTNASVWCNNGLSESFPVNTGVKQGCLLSPLLFSLFVNNIGDSLNGGINMQGNRIKLLAFADDFVLLSSERVTLQSMINALDEYCQKWNLEVNLDKSKIIIFRNGGRLAANEKWRYRGEEVEVVNSYKYLGVTLTSNLSLNQHFNDKLSKAKFSLNVFSNIIHNKSISFKPKLKIFNSVSKAILCYGAQVWGFTMYESIEMFLRYFVKKALSLPINTPNYILYLETNLYPIYVHTLKLHLKYILRCLYLPSHRYPYIVAKEIIKQNLFWYKEWEKLSSTYDVNLIGLVNNQIKVDTVIKKIMEKLNAKYHLMKFNSEHHLWYKQLESNSNDYVYNEVGTSIVSWIFKIRCELLNLNKYNFKQEIKLCSLCNYKEEEDVYHFICKCPILTEFRIRYLHKTSLTMTEFKERLNSNKWNDLISYCKHAWQYRKFLVQEFNY</sequence>
<keyword evidence="2" id="KW-0808">Transferase</keyword>
<dbReference type="CDD" id="cd01650">
    <property type="entry name" value="RT_nLTR_like"/>
    <property type="match status" value="1"/>
</dbReference>
<keyword evidence="2" id="KW-0548">Nucleotidyltransferase</keyword>
<dbReference type="Pfam" id="PF00078">
    <property type="entry name" value="RVT_1"/>
    <property type="match status" value="1"/>
</dbReference>
<dbReference type="Gene3D" id="3.30.70.270">
    <property type="match status" value="1"/>
</dbReference>
<dbReference type="SUPFAM" id="SSF56672">
    <property type="entry name" value="DNA/RNA polymerases"/>
    <property type="match status" value="1"/>
</dbReference>
<dbReference type="PANTHER" id="PTHR47027">
    <property type="entry name" value="REVERSE TRANSCRIPTASE DOMAIN-CONTAINING PROTEIN"/>
    <property type="match status" value="1"/>
</dbReference>
<dbReference type="InterPro" id="IPR043502">
    <property type="entry name" value="DNA/RNA_pol_sf"/>
</dbReference>
<keyword evidence="2" id="KW-0695">RNA-directed DNA polymerase</keyword>
<dbReference type="EMBL" id="GBBI01001735">
    <property type="protein sequence ID" value="JAC16977.1"/>
    <property type="molecule type" value="mRNA"/>
</dbReference>
<keyword evidence="2" id="KW-0540">Nuclease</keyword>
<keyword evidence="2" id="KW-0378">Hydrolase</keyword>
<dbReference type="GO" id="GO:0004519">
    <property type="term" value="F:endonuclease activity"/>
    <property type="evidence" value="ECO:0007669"/>
    <property type="project" value="UniProtKB-KW"/>
</dbReference>
<dbReference type="GO" id="GO:0003964">
    <property type="term" value="F:RNA-directed DNA polymerase activity"/>
    <property type="evidence" value="ECO:0007669"/>
    <property type="project" value="UniProtKB-KW"/>
</dbReference>
<dbReference type="InterPro" id="IPR043128">
    <property type="entry name" value="Rev_trsase/Diguanyl_cyclase"/>
</dbReference>
<name>A0A023F6W6_TRIIF</name>
<keyword evidence="2" id="KW-0255">Endonuclease</keyword>
<feature type="domain" description="Reverse transcriptase" evidence="1">
    <location>
        <begin position="25"/>
        <end position="297"/>
    </location>
</feature>
<reference evidence="2" key="1">
    <citation type="journal article" date="2014" name="PLoS Negl. Trop. Dis.">
        <title>An updated insight into the Sialotranscriptome of Triatoma infestans: developmental stage and geographic variations.</title>
        <authorList>
            <person name="Schwarz A."/>
            <person name="Medrano-Mercado N."/>
            <person name="Schaub G.A."/>
            <person name="Struchiner C.J."/>
            <person name="Bargues M.D."/>
            <person name="Levy M.Z."/>
            <person name="Ribeiro J.M."/>
        </authorList>
    </citation>
    <scope>NUCLEOTIDE SEQUENCE</scope>
    <source>
        <strain evidence="2">Chile</strain>
        <tissue evidence="2">Salivary glands</tissue>
    </source>
</reference>
<evidence type="ECO:0000313" key="2">
    <source>
        <dbReference type="EMBL" id="JAC16977.1"/>
    </source>
</evidence>